<dbReference type="RefSeq" id="WP_107958466.1">
    <property type="nucleotide sequence ID" value="NZ_QAOG01000004.1"/>
</dbReference>
<dbReference type="Proteomes" id="UP000244189">
    <property type="component" value="Unassembled WGS sequence"/>
</dbReference>
<evidence type="ECO:0000313" key="1">
    <source>
        <dbReference type="EMBL" id="PTQ59740.1"/>
    </source>
</evidence>
<proteinExistence type="predicted"/>
<gene>
    <name evidence="1" type="ORF">C8J26_2592</name>
</gene>
<dbReference type="EMBL" id="QAOG01000004">
    <property type="protein sequence ID" value="PTQ59740.1"/>
    <property type="molecule type" value="Genomic_DNA"/>
</dbReference>
<comment type="caution">
    <text evidence="1">The sequence shown here is derived from an EMBL/GenBank/DDBJ whole genome shotgun (WGS) entry which is preliminary data.</text>
</comment>
<name>A0A2T5GK94_9SPHN</name>
<organism evidence="1 2">
    <name type="scientific">Sphingomonas aurantiaca</name>
    <dbReference type="NCBI Taxonomy" id="185949"/>
    <lineage>
        <taxon>Bacteria</taxon>
        <taxon>Pseudomonadati</taxon>
        <taxon>Pseudomonadota</taxon>
        <taxon>Alphaproteobacteria</taxon>
        <taxon>Sphingomonadales</taxon>
        <taxon>Sphingomonadaceae</taxon>
        <taxon>Sphingomonas</taxon>
    </lineage>
</organism>
<accession>A0A2T5GK94</accession>
<sequence>MSVFIPWTRINDLTIRPRLFSGNQEGVLGGADLQIPRMGDRFVVDVSTSQLRQDPESRLLIALLMEATTADARIELRLPNRPQPIGSGIAVDGAGQTGSTLNLRGLFRQTEIVHGRFFSVVHGGVHFVYMTRGRVFAGADGKASVPIWPMLRFITVDGEEAAFDQPMIEGQLVGFDKGAGFERNRTKPLAFSIQERK</sequence>
<keyword evidence="2" id="KW-1185">Reference proteome</keyword>
<reference evidence="1 2" key="1">
    <citation type="submission" date="2018-04" db="EMBL/GenBank/DDBJ databases">
        <title>Genomic Encyclopedia of Type Strains, Phase III (KMG-III): the genomes of soil and plant-associated and newly described type strains.</title>
        <authorList>
            <person name="Whitman W."/>
        </authorList>
    </citation>
    <scope>NUCLEOTIDE SEQUENCE [LARGE SCALE GENOMIC DNA]</scope>
    <source>
        <strain evidence="1 2">MA101b</strain>
    </source>
</reference>
<dbReference type="AlphaFoldDB" id="A0A2T5GK94"/>
<evidence type="ECO:0000313" key="2">
    <source>
        <dbReference type="Proteomes" id="UP000244189"/>
    </source>
</evidence>
<protein>
    <submittedName>
        <fullName evidence="1">Uncharacterized protein</fullName>
    </submittedName>
</protein>